<dbReference type="EMBL" id="JFBX01000181">
    <property type="protein sequence ID" value="KXH46743.1"/>
    <property type="molecule type" value="Genomic_DNA"/>
</dbReference>
<protein>
    <submittedName>
        <fullName evidence="2">Uncharacterized protein</fullName>
    </submittedName>
</protein>
<feature type="compositionally biased region" description="Basic and acidic residues" evidence="1">
    <location>
        <begin position="72"/>
        <end position="83"/>
    </location>
</feature>
<dbReference type="Proteomes" id="UP000070328">
    <property type="component" value="Unassembled WGS sequence"/>
</dbReference>
<keyword evidence="3" id="KW-1185">Reference proteome</keyword>
<feature type="region of interest" description="Disordered" evidence="1">
    <location>
        <begin position="72"/>
        <end position="95"/>
    </location>
</feature>
<evidence type="ECO:0000313" key="2">
    <source>
        <dbReference type="EMBL" id="KXH46743.1"/>
    </source>
</evidence>
<feature type="region of interest" description="Disordered" evidence="1">
    <location>
        <begin position="195"/>
        <end position="233"/>
    </location>
</feature>
<evidence type="ECO:0000313" key="3">
    <source>
        <dbReference type="Proteomes" id="UP000070328"/>
    </source>
</evidence>
<accession>A0A135TEZ1</accession>
<feature type="compositionally biased region" description="Low complexity" evidence="1">
    <location>
        <begin position="414"/>
        <end position="423"/>
    </location>
</feature>
<dbReference type="AlphaFoldDB" id="A0A135TEZ1"/>
<sequence>MPMNVDMFCTEEGQLELLMGNSPADVHRPACYADYRRREVLSRATKTAAAAATARTSYLLCTYLDADVRSRGPADPKEWEHEFLQQQQQRSRSTADAKQVPCPVLPCPALFASPTLYLSCSAALGGAADGRSTRSNLDLERTASRPPLCPPPLVDPGRQGKPRSPEPAGPPRRIEDFRRDIKSYGEFRNNRLDDSKSITVVKTQDPRPKKSWDKEHGAQSAEARSKLKAGAVDPSRLREIARRPEEEEAYHYRWTPRSPLTHRRRSGWATANELEMIDIIPLLVQQDCLPQAASVFLPTDFPRHIDRVPKLSSPVYWEGKKTKKVFRQLGGLSPSCQCHSPMSVTEPNSKDHPYFPSPIKRAQIPHYHDKGRPFKHTYISTSRAGQGLEVLAPEKRSLAVVDEKPMSMLPDPGCPSSSALLGSSPPPNPAERCPQLLKSLSDLTKNLAAAVTVREGGGKKRRRLVRLSCIELNPSIRLERGEEEKSQYEALLWPQRF</sequence>
<feature type="compositionally biased region" description="Polar residues" evidence="1">
    <location>
        <begin position="84"/>
        <end position="95"/>
    </location>
</feature>
<proteinExistence type="predicted"/>
<name>A0A135TEZ1_9PEZI</name>
<feature type="region of interest" description="Disordered" evidence="1">
    <location>
        <begin position="129"/>
        <end position="176"/>
    </location>
</feature>
<organism evidence="2 3">
    <name type="scientific">Colletotrichum simmondsii</name>
    <dbReference type="NCBI Taxonomy" id="703756"/>
    <lineage>
        <taxon>Eukaryota</taxon>
        <taxon>Fungi</taxon>
        <taxon>Dikarya</taxon>
        <taxon>Ascomycota</taxon>
        <taxon>Pezizomycotina</taxon>
        <taxon>Sordariomycetes</taxon>
        <taxon>Hypocreomycetidae</taxon>
        <taxon>Glomerellales</taxon>
        <taxon>Glomerellaceae</taxon>
        <taxon>Colletotrichum</taxon>
        <taxon>Colletotrichum acutatum species complex</taxon>
    </lineage>
</organism>
<gene>
    <name evidence="2" type="ORF">CSIM01_06808</name>
</gene>
<evidence type="ECO:0000256" key="1">
    <source>
        <dbReference type="SAM" id="MobiDB-lite"/>
    </source>
</evidence>
<comment type="caution">
    <text evidence="2">The sequence shown here is derived from an EMBL/GenBank/DDBJ whole genome shotgun (WGS) entry which is preliminary data.</text>
</comment>
<reference evidence="2 3" key="1">
    <citation type="submission" date="2014-02" db="EMBL/GenBank/DDBJ databases">
        <title>The genome sequence of Colletotrichum simmondsii CBS122122.</title>
        <authorList>
            <person name="Baroncelli R."/>
            <person name="Thon M.R."/>
        </authorList>
    </citation>
    <scope>NUCLEOTIDE SEQUENCE [LARGE SCALE GENOMIC DNA]</scope>
    <source>
        <strain evidence="2 3">CBS122122</strain>
    </source>
</reference>
<feature type="region of interest" description="Disordered" evidence="1">
    <location>
        <begin position="411"/>
        <end position="431"/>
    </location>
</feature>
<feature type="compositionally biased region" description="Basic and acidic residues" evidence="1">
    <location>
        <begin position="204"/>
        <end position="217"/>
    </location>
</feature>